<proteinExistence type="predicted"/>
<organism evidence="3 4">
    <name type="scientific">Ligilactobacillus acidipiscis</name>
    <dbReference type="NCBI Taxonomy" id="89059"/>
    <lineage>
        <taxon>Bacteria</taxon>
        <taxon>Bacillati</taxon>
        <taxon>Bacillota</taxon>
        <taxon>Bacilli</taxon>
        <taxon>Lactobacillales</taxon>
        <taxon>Lactobacillaceae</taxon>
        <taxon>Ligilactobacillus</taxon>
    </lineage>
</organism>
<keyword evidence="2" id="KW-1133">Transmembrane helix</keyword>
<reference evidence="3 4" key="1">
    <citation type="journal article" date="2015" name="Genome Announc.">
        <title>Expanding the biotechnology potential of lactobacilli through comparative genomics of 213 strains and associated genera.</title>
        <authorList>
            <person name="Sun Z."/>
            <person name="Harris H.M."/>
            <person name="McCann A."/>
            <person name="Guo C."/>
            <person name="Argimon S."/>
            <person name="Zhang W."/>
            <person name="Yang X."/>
            <person name="Jeffery I.B."/>
            <person name="Cooney J.C."/>
            <person name="Kagawa T.F."/>
            <person name="Liu W."/>
            <person name="Song Y."/>
            <person name="Salvetti E."/>
            <person name="Wrobel A."/>
            <person name="Rasinkangas P."/>
            <person name="Parkhill J."/>
            <person name="Rea M.C."/>
            <person name="O'Sullivan O."/>
            <person name="Ritari J."/>
            <person name="Douillard F.P."/>
            <person name="Paul Ross R."/>
            <person name="Yang R."/>
            <person name="Briner A.E."/>
            <person name="Felis G.E."/>
            <person name="de Vos W.M."/>
            <person name="Barrangou R."/>
            <person name="Klaenhammer T.R."/>
            <person name="Caufield P.W."/>
            <person name="Cui Y."/>
            <person name="Zhang H."/>
            <person name="O'Toole P.W."/>
        </authorList>
    </citation>
    <scope>NUCLEOTIDE SEQUENCE [LARGE SCALE GENOMIC DNA]</scope>
    <source>
        <strain evidence="3 4">DSM 15353</strain>
    </source>
</reference>
<gene>
    <name evidence="3" type="ORF">IV43_GL000259</name>
</gene>
<evidence type="ECO:0000256" key="2">
    <source>
        <dbReference type="SAM" id="Phobius"/>
    </source>
</evidence>
<evidence type="ECO:0000313" key="3">
    <source>
        <dbReference type="EMBL" id="KRN80747.1"/>
    </source>
</evidence>
<dbReference type="STRING" id="89059.LAC1533_1828"/>
<feature type="compositionally biased region" description="Basic and acidic residues" evidence="1">
    <location>
        <begin position="274"/>
        <end position="287"/>
    </location>
</feature>
<dbReference type="AlphaFoldDB" id="A0A0R2JUR4"/>
<dbReference type="InterPro" id="IPR046503">
    <property type="entry name" value="DUF6681"/>
</dbReference>
<keyword evidence="2" id="KW-0812">Transmembrane</keyword>
<feature type="compositionally biased region" description="Polar residues" evidence="1">
    <location>
        <begin position="312"/>
        <end position="321"/>
    </location>
</feature>
<evidence type="ECO:0000313" key="4">
    <source>
        <dbReference type="Proteomes" id="UP000051491"/>
    </source>
</evidence>
<accession>A0A0R2JUR4</accession>
<evidence type="ECO:0000256" key="1">
    <source>
        <dbReference type="SAM" id="MobiDB-lite"/>
    </source>
</evidence>
<feature type="transmembrane region" description="Helical" evidence="2">
    <location>
        <begin position="27"/>
        <end position="45"/>
    </location>
</feature>
<sequence>MFALFQTIAASLGYVNLSATIKSRVYTILATGGNFYLLYVSYRFFRNGFPGRGSLFILAFLVIAYFCYLNIMYYFTDKQAKYDLSPKVEEVLHIESKDPLSEEEQALAHAGLGYIQTNGIFSEDEDLLPATLNISDTQKQNIQEVEQALQDIGFVHANYAGLTDKQIAKRVQDSGKEVHKLVEPVALPYFEMVKKQKKLVIRGGVNQMRSAELATVKTIGLLPASEAVKKFDVYLATAALTGGPAKKATRQGAEEFERLYQIDVKFAYKKKDAPAPKLNPVKEKELQSAEVVQGPEKSPNATNEKQAVVENETGSKTSETPTGVDHHLSRKERYDR</sequence>
<name>A0A0R2JUR4_9LACO</name>
<feature type="transmembrane region" description="Helical" evidence="2">
    <location>
        <begin position="57"/>
        <end position="75"/>
    </location>
</feature>
<dbReference type="Proteomes" id="UP000051491">
    <property type="component" value="Unassembled WGS sequence"/>
</dbReference>
<dbReference type="EMBL" id="JQBK01000114">
    <property type="protein sequence ID" value="KRN80747.1"/>
    <property type="molecule type" value="Genomic_DNA"/>
</dbReference>
<dbReference type="RefSeq" id="WP_010498310.1">
    <property type="nucleotide sequence ID" value="NZ_JQBK01000114.1"/>
</dbReference>
<comment type="caution">
    <text evidence="3">The sequence shown here is derived from an EMBL/GenBank/DDBJ whole genome shotgun (WGS) entry which is preliminary data.</text>
</comment>
<feature type="compositionally biased region" description="Basic and acidic residues" evidence="1">
    <location>
        <begin position="324"/>
        <end position="336"/>
    </location>
</feature>
<dbReference type="PATRIC" id="fig|89059.3.peg.263"/>
<dbReference type="Pfam" id="PF20386">
    <property type="entry name" value="DUF6681"/>
    <property type="match status" value="1"/>
</dbReference>
<protein>
    <submittedName>
        <fullName evidence="3">Uncharacterized protein</fullName>
    </submittedName>
</protein>
<keyword evidence="2" id="KW-0472">Membrane</keyword>
<feature type="region of interest" description="Disordered" evidence="1">
    <location>
        <begin position="274"/>
        <end position="336"/>
    </location>
</feature>